<dbReference type="InterPro" id="IPR000524">
    <property type="entry name" value="Tscrpt_reg_HTH_GntR"/>
</dbReference>
<protein>
    <submittedName>
        <fullName evidence="7">DNA-binding transcriptional regulator, GntR family</fullName>
    </submittedName>
    <submittedName>
        <fullName evidence="6">GntR family transcriptional regulator</fullName>
    </submittedName>
</protein>
<dbReference type="Proteomes" id="UP000184123">
    <property type="component" value="Unassembled WGS sequence"/>
</dbReference>
<dbReference type="SUPFAM" id="SSF46785">
    <property type="entry name" value="Winged helix' DNA-binding domain"/>
    <property type="match status" value="1"/>
</dbReference>
<dbReference type="EMBL" id="BJXU01000085">
    <property type="protein sequence ID" value="GEN24257.1"/>
    <property type="molecule type" value="Genomic_DNA"/>
</dbReference>
<evidence type="ECO:0000259" key="5">
    <source>
        <dbReference type="PROSITE" id="PS50949"/>
    </source>
</evidence>
<dbReference type="InterPro" id="IPR036390">
    <property type="entry name" value="WH_DNA-bd_sf"/>
</dbReference>
<dbReference type="Gene3D" id="1.20.120.530">
    <property type="entry name" value="GntR ligand-binding domain-like"/>
    <property type="match status" value="1"/>
</dbReference>
<dbReference type="PROSITE" id="PS50949">
    <property type="entry name" value="HTH_GNTR"/>
    <property type="match status" value="1"/>
</dbReference>
<keyword evidence="3" id="KW-0804">Transcription</keyword>
<dbReference type="PANTHER" id="PTHR43537">
    <property type="entry name" value="TRANSCRIPTIONAL REGULATOR, GNTR FAMILY"/>
    <property type="match status" value="1"/>
</dbReference>
<dbReference type="GO" id="GO:0003700">
    <property type="term" value="F:DNA-binding transcription factor activity"/>
    <property type="evidence" value="ECO:0007669"/>
    <property type="project" value="InterPro"/>
</dbReference>
<dbReference type="OrthoDB" id="9799812at2"/>
<proteinExistence type="predicted"/>
<evidence type="ECO:0000313" key="6">
    <source>
        <dbReference type="EMBL" id="GEN24257.1"/>
    </source>
</evidence>
<evidence type="ECO:0000313" key="7">
    <source>
        <dbReference type="EMBL" id="SHM46288.1"/>
    </source>
</evidence>
<dbReference type="STRING" id="44933.SAMN05660971_03049"/>
<evidence type="ECO:0000256" key="2">
    <source>
        <dbReference type="ARBA" id="ARBA00023125"/>
    </source>
</evidence>
<dbReference type="Proteomes" id="UP000321726">
    <property type="component" value="Unassembled WGS sequence"/>
</dbReference>
<feature type="coiled-coil region" evidence="4">
    <location>
        <begin position="182"/>
        <end position="232"/>
    </location>
</feature>
<keyword evidence="1" id="KW-0805">Transcription regulation</keyword>
<keyword evidence="4" id="KW-0175">Coiled coil</keyword>
<evidence type="ECO:0000256" key="1">
    <source>
        <dbReference type="ARBA" id="ARBA00023015"/>
    </source>
</evidence>
<dbReference type="RefSeq" id="WP_073436071.1">
    <property type="nucleotide sequence ID" value="NZ_BJXU01000085.1"/>
</dbReference>
<organism evidence="7 8">
    <name type="scientific">Halomonas cupida</name>
    <dbReference type="NCBI Taxonomy" id="44933"/>
    <lineage>
        <taxon>Bacteria</taxon>
        <taxon>Pseudomonadati</taxon>
        <taxon>Pseudomonadota</taxon>
        <taxon>Gammaproteobacteria</taxon>
        <taxon>Oceanospirillales</taxon>
        <taxon>Halomonadaceae</taxon>
        <taxon>Halomonas</taxon>
    </lineage>
</organism>
<dbReference type="EMBL" id="FRCA01000008">
    <property type="protein sequence ID" value="SHM46288.1"/>
    <property type="molecule type" value="Genomic_DNA"/>
</dbReference>
<accession>A0A1M7J050</accession>
<dbReference type="CDD" id="cd07377">
    <property type="entry name" value="WHTH_GntR"/>
    <property type="match status" value="1"/>
</dbReference>
<evidence type="ECO:0000313" key="8">
    <source>
        <dbReference type="Proteomes" id="UP000184123"/>
    </source>
</evidence>
<dbReference type="Pfam" id="PF00392">
    <property type="entry name" value="GntR"/>
    <property type="match status" value="1"/>
</dbReference>
<feature type="domain" description="HTH gntR-type" evidence="5">
    <location>
        <begin position="16"/>
        <end position="83"/>
    </location>
</feature>
<dbReference type="PANTHER" id="PTHR43537:SF45">
    <property type="entry name" value="GNTR FAMILY REGULATORY PROTEIN"/>
    <property type="match status" value="1"/>
</dbReference>
<dbReference type="GO" id="GO:0003677">
    <property type="term" value="F:DNA binding"/>
    <property type="evidence" value="ECO:0007669"/>
    <property type="project" value="UniProtKB-KW"/>
</dbReference>
<dbReference type="InterPro" id="IPR008920">
    <property type="entry name" value="TF_FadR/GntR_C"/>
</dbReference>
<reference evidence="6 9" key="2">
    <citation type="submission" date="2019-07" db="EMBL/GenBank/DDBJ databases">
        <title>Whole genome shotgun sequence of Halomonas cupida NBRC 102219.</title>
        <authorList>
            <person name="Hosoyama A."/>
            <person name="Uohara A."/>
            <person name="Ohji S."/>
            <person name="Ichikawa N."/>
        </authorList>
    </citation>
    <scope>NUCLEOTIDE SEQUENCE [LARGE SCALE GENOMIC DNA]</scope>
    <source>
        <strain evidence="6 9">NBRC 102219</strain>
    </source>
</reference>
<reference evidence="7 8" key="1">
    <citation type="submission" date="2016-11" db="EMBL/GenBank/DDBJ databases">
        <authorList>
            <person name="Jaros S."/>
            <person name="Januszkiewicz K."/>
            <person name="Wedrychowicz H."/>
        </authorList>
    </citation>
    <scope>NUCLEOTIDE SEQUENCE [LARGE SCALE GENOMIC DNA]</scope>
    <source>
        <strain evidence="7 8">DSM 4740</strain>
    </source>
</reference>
<dbReference type="Gene3D" id="1.10.10.10">
    <property type="entry name" value="Winged helix-like DNA-binding domain superfamily/Winged helix DNA-binding domain"/>
    <property type="match status" value="1"/>
</dbReference>
<dbReference type="AlphaFoldDB" id="A0A1M7J050"/>
<evidence type="ECO:0000256" key="3">
    <source>
        <dbReference type="ARBA" id="ARBA00023163"/>
    </source>
</evidence>
<gene>
    <name evidence="6" type="ORF">HCU01_22060</name>
    <name evidence="7" type="ORF">SAMN05660971_03049</name>
</gene>
<dbReference type="SMART" id="SM00345">
    <property type="entry name" value="HTH_GNTR"/>
    <property type="match status" value="1"/>
</dbReference>
<keyword evidence="9" id="KW-1185">Reference proteome</keyword>
<evidence type="ECO:0000313" key="9">
    <source>
        <dbReference type="Proteomes" id="UP000321726"/>
    </source>
</evidence>
<keyword evidence="2 7" id="KW-0238">DNA-binding</keyword>
<sequence>MVHDSRQRWERLGAAQRRTEEIYVTLRDRICLLHYQPGAKLSESELAAEFGVSRTPIRRSLLRLELEHLAERRQGMQTVVTSFDFASLKDVYVIRMILEEQLDRLSPAPQWWKIEEGYRALRQQCEPLMESPDLETLGRLHLALQHEHAGIIENDRAREILMQLYFQISRIWLSMVPRMDWRSEVESVANELDQSLEAIKQRDIRQLGRIRKEAIEANVKRLERLDAELELEATREG</sequence>
<dbReference type="SUPFAM" id="SSF48008">
    <property type="entry name" value="GntR ligand-binding domain-like"/>
    <property type="match status" value="1"/>
</dbReference>
<dbReference type="InterPro" id="IPR036388">
    <property type="entry name" value="WH-like_DNA-bd_sf"/>
</dbReference>
<name>A0A1M7J050_9GAMM</name>
<evidence type="ECO:0000256" key="4">
    <source>
        <dbReference type="SAM" id="Coils"/>
    </source>
</evidence>